<evidence type="ECO:0000313" key="2">
    <source>
        <dbReference type="EMBL" id="MFC5463151.1"/>
    </source>
</evidence>
<keyword evidence="1" id="KW-0472">Membrane</keyword>
<reference evidence="3" key="1">
    <citation type="journal article" date="2019" name="Int. J. Syst. Evol. Microbiol.">
        <title>The Global Catalogue of Microorganisms (GCM) 10K type strain sequencing project: providing services to taxonomists for standard genome sequencing and annotation.</title>
        <authorList>
            <consortium name="The Broad Institute Genomics Platform"/>
            <consortium name="The Broad Institute Genome Sequencing Center for Infectious Disease"/>
            <person name="Wu L."/>
            <person name="Ma J."/>
        </authorList>
    </citation>
    <scope>NUCLEOTIDE SEQUENCE [LARGE SCALE GENOMIC DNA]</scope>
    <source>
        <strain evidence="3">CGMCC 1.12237</strain>
    </source>
</reference>
<keyword evidence="3" id="KW-1185">Reference proteome</keyword>
<comment type="caution">
    <text evidence="2">The sequence shown here is derived from an EMBL/GenBank/DDBJ whole genome shotgun (WGS) entry which is preliminary data.</text>
</comment>
<sequence length="98" mass="11703">MKNEAGYMLIESIFSISMLFIVCASLLPIMITMLSNLRDSEKELTAFRILYEQLELDTESNVMEDRYIRGVQYHYQLKEVNGEWRACVFYEEYEYCTE</sequence>
<evidence type="ECO:0000313" key="3">
    <source>
        <dbReference type="Proteomes" id="UP001596147"/>
    </source>
</evidence>
<dbReference type="RefSeq" id="WP_382346343.1">
    <property type="nucleotide sequence ID" value="NZ_JBHSMC010000001.1"/>
</dbReference>
<evidence type="ECO:0008006" key="4">
    <source>
        <dbReference type="Google" id="ProtNLM"/>
    </source>
</evidence>
<feature type="transmembrane region" description="Helical" evidence="1">
    <location>
        <begin position="12"/>
        <end position="34"/>
    </location>
</feature>
<proteinExistence type="predicted"/>
<evidence type="ECO:0000256" key="1">
    <source>
        <dbReference type="SAM" id="Phobius"/>
    </source>
</evidence>
<name>A0ABW0LCR7_9BACI</name>
<keyword evidence="1" id="KW-0812">Transmembrane</keyword>
<keyword evidence="1" id="KW-1133">Transmembrane helix</keyword>
<accession>A0ABW0LCR7</accession>
<gene>
    <name evidence="2" type="ORF">ACFPM4_00140</name>
</gene>
<dbReference type="EMBL" id="JBHSMC010000001">
    <property type="protein sequence ID" value="MFC5463151.1"/>
    <property type="molecule type" value="Genomic_DNA"/>
</dbReference>
<protein>
    <recommendedName>
        <fullName evidence="4">Type II secretion system protein</fullName>
    </recommendedName>
</protein>
<dbReference type="Proteomes" id="UP001596147">
    <property type="component" value="Unassembled WGS sequence"/>
</dbReference>
<organism evidence="2 3">
    <name type="scientific">Lederbergia graminis</name>
    <dbReference type="NCBI Taxonomy" id="735518"/>
    <lineage>
        <taxon>Bacteria</taxon>
        <taxon>Bacillati</taxon>
        <taxon>Bacillota</taxon>
        <taxon>Bacilli</taxon>
        <taxon>Bacillales</taxon>
        <taxon>Bacillaceae</taxon>
        <taxon>Lederbergia</taxon>
    </lineage>
</organism>